<evidence type="ECO:0000313" key="3">
    <source>
        <dbReference type="Proteomes" id="UP000256708"/>
    </source>
</evidence>
<keyword evidence="1" id="KW-0175">Coiled coil</keyword>
<dbReference type="PROSITE" id="PS51257">
    <property type="entry name" value="PROKAR_LIPOPROTEIN"/>
    <property type="match status" value="1"/>
</dbReference>
<dbReference type="AlphaFoldDB" id="A0A3D8L9K6"/>
<organism evidence="2 3">
    <name type="scientific">Pontibacter diazotrophicus</name>
    <dbReference type="NCBI Taxonomy" id="1400979"/>
    <lineage>
        <taxon>Bacteria</taxon>
        <taxon>Pseudomonadati</taxon>
        <taxon>Bacteroidota</taxon>
        <taxon>Cytophagia</taxon>
        <taxon>Cytophagales</taxon>
        <taxon>Hymenobacteraceae</taxon>
        <taxon>Pontibacter</taxon>
    </lineage>
</organism>
<accession>A0A3D8L9K6</accession>
<name>A0A3D8L9K6_9BACT</name>
<gene>
    <name evidence="2" type="ORF">DXT99_16165</name>
</gene>
<feature type="coiled-coil region" evidence="1">
    <location>
        <begin position="38"/>
        <end position="72"/>
    </location>
</feature>
<protein>
    <submittedName>
        <fullName evidence="2">Uncharacterized protein</fullName>
    </submittedName>
</protein>
<proteinExistence type="predicted"/>
<reference evidence="3" key="1">
    <citation type="submission" date="2018-08" db="EMBL/GenBank/DDBJ databases">
        <authorList>
            <person name="Liu Z.-W."/>
            <person name="Du Z.-J."/>
        </authorList>
    </citation>
    <scope>NUCLEOTIDE SEQUENCE [LARGE SCALE GENOMIC DNA]</scope>
    <source>
        <strain evidence="3">H4X</strain>
    </source>
</reference>
<comment type="caution">
    <text evidence="2">The sequence shown here is derived from an EMBL/GenBank/DDBJ whole genome shotgun (WGS) entry which is preliminary data.</text>
</comment>
<keyword evidence="3" id="KW-1185">Reference proteome</keyword>
<dbReference type="Proteomes" id="UP000256708">
    <property type="component" value="Unassembled WGS sequence"/>
</dbReference>
<sequence>MRKVLYLLMAGGFLTFGSCNSPAEEREDVIEESEDLTEAREEGDREDIVEERRELKEEMEEYNEAVAEEADTTIIIQ</sequence>
<evidence type="ECO:0000313" key="2">
    <source>
        <dbReference type="EMBL" id="RDV14101.1"/>
    </source>
</evidence>
<evidence type="ECO:0000256" key="1">
    <source>
        <dbReference type="SAM" id="Coils"/>
    </source>
</evidence>
<dbReference type="RefSeq" id="WP_115566612.1">
    <property type="nucleotide sequence ID" value="NZ_QRGR01000018.1"/>
</dbReference>
<dbReference type="EMBL" id="QRGR01000018">
    <property type="protein sequence ID" value="RDV14101.1"/>
    <property type="molecule type" value="Genomic_DNA"/>
</dbReference>